<proteinExistence type="predicted"/>
<evidence type="ECO:0000256" key="1">
    <source>
        <dbReference type="SAM" id="SignalP"/>
    </source>
</evidence>
<dbReference type="KEGG" id="sse:Ssed_3747"/>
<dbReference type="Proteomes" id="UP000002015">
    <property type="component" value="Chromosome"/>
</dbReference>
<keyword evidence="3" id="KW-1185">Reference proteome</keyword>
<protein>
    <submittedName>
        <fullName evidence="2">Uncharacterized protein</fullName>
    </submittedName>
</protein>
<gene>
    <name evidence="2" type="ordered locus">Ssed_3747</name>
</gene>
<sequence precursor="true">MTRTITTFILFLVIQHAYAAEAPDGAKIFRIEDDSSSTCIDLTNHKISLHLRKAMVEKDIGWFSQDKEVGLIINTTVEGETENGTRKVKFPRMFKATVEEYNKGVVSIPIEIKLFHRFLLTNEDSIFDSMQIDFVTLKKHEKTKFGAGLAALAKLTESLPTPPNPFSDGFKYFVEFSNDVLENSLNEKNNVDETVKEGGISLAFSETNICGGDFEKTGTIAVVKGFRGKEKDGVADINKEYCWKAKGRPSFELKFAPLSVAGSCKNIQEGSYNILRNPYYAFVLNAYPNKLPKRAQVRTQRVDIIASLNRKVLSVDRNALNVAVGSVFIGDYESKDTALFTEKVSGQLRMASYSKYDEISNVGSSEQTILWDTTREDSVAFEIAESIRRCDFHGIPLEDCL</sequence>
<dbReference type="HOGENOM" id="CLU_686761_0_0_6"/>
<accession>A8FZS8</accession>
<feature type="chain" id="PRO_5002720137" evidence="1">
    <location>
        <begin position="20"/>
        <end position="401"/>
    </location>
</feature>
<dbReference type="RefSeq" id="WP_012144081.1">
    <property type="nucleotide sequence ID" value="NC_009831.1"/>
</dbReference>
<name>A8FZS8_SHESH</name>
<organism evidence="2 3">
    <name type="scientific">Shewanella sediminis (strain HAW-EB3)</name>
    <dbReference type="NCBI Taxonomy" id="425104"/>
    <lineage>
        <taxon>Bacteria</taxon>
        <taxon>Pseudomonadati</taxon>
        <taxon>Pseudomonadota</taxon>
        <taxon>Gammaproteobacteria</taxon>
        <taxon>Alteromonadales</taxon>
        <taxon>Shewanellaceae</taxon>
        <taxon>Shewanella</taxon>
    </lineage>
</organism>
<dbReference type="EMBL" id="CP000821">
    <property type="protein sequence ID" value="ABV38351.1"/>
    <property type="molecule type" value="Genomic_DNA"/>
</dbReference>
<dbReference type="AlphaFoldDB" id="A8FZS8"/>
<dbReference type="eggNOG" id="ENOG5033T75">
    <property type="taxonomic scope" value="Bacteria"/>
</dbReference>
<evidence type="ECO:0000313" key="3">
    <source>
        <dbReference type="Proteomes" id="UP000002015"/>
    </source>
</evidence>
<keyword evidence="1" id="KW-0732">Signal</keyword>
<feature type="signal peptide" evidence="1">
    <location>
        <begin position="1"/>
        <end position="19"/>
    </location>
</feature>
<reference evidence="2 3" key="1">
    <citation type="submission" date="2007-08" db="EMBL/GenBank/DDBJ databases">
        <title>Complete sequence of Shewanella sediminis HAW-EB3.</title>
        <authorList>
            <consortium name="US DOE Joint Genome Institute"/>
            <person name="Copeland A."/>
            <person name="Lucas S."/>
            <person name="Lapidus A."/>
            <person name="Barry K."/>
            <person name="Glavina del Rio T."/>
            <person name="Dalin E."/>
            <person name="Tice H."/>
            <person name="Pitluck S."/>
            <person name="Chertkov O."/>
            <person name="Brettin T."/>
            <person name="Bruce D."/>
            <person name="Detter J.C."/>
            <person name="Han C."/>
            <person name="Schmutz J."/>
            <person name="Larimer F."/>
            <person name="Land M."/>
            <person name="Hauser L."/>
            <person name="Kyrpides N."/>
            <person name="Kim E."/>
            <person name="Zhao J.-S."/>
            <person name="Richardson P."/>
        </authorList>
    </citation>
    <scope>NUCLEOTIDE SEQUENCE [LARGE SCALE GENOMIC DNA]</scope>
    <source>
        <strain evidence="2 3">HAW-EB3</strain>
    </source>
</reference>
<evidence type="ECO:0000313" key="2">
    <source>
        <dbReference type="EMBL" id="ABV38351.1"/>
    </source>
</evidence>